<evidence type="ECO:0000256" key="2">
    <source>
        <dbReference type="ARBA" id="ARBA00022485"/>
    </source>
</evidence>
<keyword evidence="2" id="KW-0408">Iron</keyword>
<keyword evidence="2" id="KW-0411">Iron-sulfur</keyword>
<organism evidence="3 4">
    <name type="scientific">Pholiota conissans</name>
    <dbReference type="NCBI Taxonomy" id="109636"/>
    <lineage>
        <taxon>Eukaryota</taxon>
        <taxon>Fungi</taxon>
        <taxon>Dikarya</taxon>
        <taxon>Basidiomycota</taxon>
        <taxon>Agaricomycotina</taxon>
        <taxon>Agaricomycetes</taxon>
        <taxon>Agaricomycetidae</taxon>
        <taxon>Agaricales</taxon>
        <taxon>Agaricineae</taxon>
        <taxon>Strophariaceae</taxon>
        <taxon>Pholiota</taxon>
    </lineage>
</organism>
<protein>
    <submittedName>
        <fullName evidence="3">Uncharacterized protein</fullName>
    </submittedName>
</protein>
<dbReference type="AlphaFoldDB" id="A0A9P6CWW8"/>
<keyword evidence="2" id="KW-0004">4Fe-4S</keyword>
<dbReference type="InterPro" id="IPR051196">
    <property type="entry name" value="RSAD2/Viperin_antiviral"/>
</dbReference>
<dbReference type="EMBL" id="MU155351">
    <property type="protein sequence ID" value="KAF9475013.1"/>
    <property type="molecule type" value="Genomic_DNA"/>
</dbReference>
<keyword evidence="2" id="KW-0479">Metal-binding</keyword>
<name>A0A9P6CWW8_9AGAR</name>
<evidence type="ECO:0000256" key="1">
    <source>
        <dbReference type="ARBA" id="ARBA00001966"/>
    </source>
</evidence>
<keyword evidence="4" id="KW-1185">Reference proteome</keyword>
<evidence type="ECO:0000313" key="4">
    <source>
        <dbReference type="Proteomes" id="UP000807469"/>
    </source>
</evidence>
<reference evidence="3" key="1">
    <citation type="submission" date="2020-11" db="EMBL/GenBank/DDBJ databases">
        <authorList>
            <consortium name="DOE Joint Genome Institute"/>
            <person name="Ahrendt S."/>
            <person name="Riley R."/>
            <person name="Andreopoulos W."/>
            <person name="Labutti K."/>
            <person name="Pangilinan J."/>
            <person name="Ruiz-Duenas F.J."/>
            <person name="Barrasa J.M."/>
            <person name="Sanchez-Garcia M."/>
            <person name="Camarero S."/>
            <person name="Miyauchi S."/>
            <person name="Serrano A."/>
            <person name="Linde D."/>
            <person name="Babiker R."/>
            <person name="Drula E."/>
            <person name="Ayuso-Fernandez I."/>
            <person name="Pacheco R."/>
            <person name="Padilla G."/>
            <person name="Ferreira P."/>
            <person name="Barriuso J."/>
            <person name="Kellner H."/>
            <person name="Castanera R."/>
            <person name="Alfaro M."/>
            <person name="Ramirez L."/>
            <person name="Pisabarro A.G."/>
            <person name="Kuo A."/>
            <person name="Tritt A."/>
            <person name="Lipzen A."/>
            <person name="He G."/>
            <person name="Yan M."/>
            <person name="Ng V."/>
            <person name="Cullen D."/>
            <person name="Martin F."/>
            <person name="Rosso M.-N."/>
            <person name="Henrissat B."/>
            <person name="Hibbett D."/>
            <person name="Martinez A.T."/>
            <person name="Grigoriev I.V."/>
        </authorList>
    </citation>
    <scope>NUCLEOTIDE SEQUENCE</scope>
    <source>
        <strain evidence="3">CIRM-BRFM 674</strain>
    </source>
</reference>
<sequence length="152" mass="17612">MNDNITSLAPSRWKVFQVLLLDGENTGDGSNSRHDGRDLVITDEQFRAFLERHRAQKSLVPEDIEAMKDSYLLLDEEMRFLNCENGDKKPGRSLLKVGVQTALDDAGWDENAFKERGGIFEWSRAVENREKQKKLDWLCFRSVMFDPQDLPY</sequence>
<accession>A0A9P6CWW8</accession>
<comment type="cofactor">
    <cofactor evidence="1">
        <name>[4Fe-4S] cluster</name>
        <dbReference type="ChEBI" id="CHEBI:49883"/>
    </cofactor>
</comment>
<dbReference type="GO" id="GO:0051539">
    <property type="term" value="F:4 iron, 4 sulfur cluster binding"/>
    <property type="evidence" value="ECO:0007669"/>
    <property type="project" value="UniProtKB-KW"/>
</dbReference>
<dbReference type="PANTHER" id="PTHR21339">
    <property type="entry name" value="RADICAL S-ADENOSYL METHIONINE DOMAIN-CONTAINING PROTEIN 2"/>
    <property type="match status" value="1"/>
</dbReference>
<proteinExistence type="predicted"/>
<dbReference type="Proteomes" id="UP000807469">
    <property type="component" value="Unassembled WGS sequence"/>
</dbReference>
<dbReference type="OrthoDB" id="549750at2759"/>
<comment type="caution">
    <text evidence="3">The sequence shown here is derived from an EMBL/GenBank/DDBJ whole genome shotgun (WGS) entry which is preliminary data.</text>
</comment>
<dbReference type="PANTHER" id="PTHR21339:SF0">
    <property type="entry name" value="S-ADENOSYLMETHIONINE-DEPENDENT NUCLEOTIDE DEHYDRATASE RSAD2"/>
    <property type="match status" value="1"/>
</dbReference>
<gene>
    <name evidence="3" type="ORF">BDN70DRAFT_996711</name>
</gene>
<evidence type="ECO:0000313" key="3">
    <source>
        <dbReference type="EMBL" id="KAF9475013.1"/>
    </source>
</evidence>